<evidence type="ECO:0000256" key="3">
    <source>
        <dbReference type="ARBA" id="ARBA00022755"/>
    </source>
</evidence>
<feature type="domain" description="ATP-grasp" evidence="6">
    <location>
        <begin position="118"/>
        <end position="315"/>
    </location>
</feature>
<dbReference type="EMBL" id="NFLB01000003">
    <property type="protein sequence ID" value="OUQ06006.1"/>
    <property type="molecule type" value="Genomic_DNA"/>
</dbReference>
<keyword evidence="3" id="KW-0658">Purine biosynthesis</keyword>
<dbReference type="InterPro" id="IPR011761">
    <property type="entry name" value="ATP-grasp"/>
</dbReference>
<evidence type="ECO:0000313" key="9">
    <source>
        <dbReference type="Proteomes" id="UP000196258"/>
    </source>
</evidence>
<dbReference type="RefSeq" id="WP_087255323.1">
    <property type="nucleotide sequence ID" value="NZ_CAJFOD010000105.1"/>
</dbReference>
<reference evidence="9" key="1">
    <citation type="submission" date="2017-04" db="EMBL/GenBank/DDBJ databases">
        <title>Function of individual gut microbiota members based on whole genome sequencing of pure cultures obtained from chicken caecum.</title>
        <authorList>
            <person name="Medvecky M."/>
            <person name="Cejkova D."/>
            <person name="Polansky O."/>
            <person name="Karasova D."/>
            <person name="Kubasova T."/>
            <person name="Cizek A."/>
            <person name="Rychlik I."/>
        </authorList>
    </citation>
    <scope>NUCLEOTIDE SEQUENCE [LARGE SCALE GENOMIC DNA]</scope>
    <source>
        <strain evidence="9">An149</strain>
    </source>
</reference>
<name>A0A1Y4QL20_9FIRM</name>
<evidence type="ECO:0000313" key="7">
    <source>
        <dbReference type="EMBL" id="HJF39425.1"/>
    </source>
</evidence>
<dbReference type="Gene3D" id="3.40.50.20">
    <property type="match status" value="1"/>
</dbReference>
<evidence type="ECO:0000256" key="4">
    <source>
        <dbReference type="ARBA" id="ARBA00022840"/>
    </source>
</evidence>
<dbReference type="GO" id="GO:0005524">
    <property type="term" value="F:ATP binding"/>
    <property type="evidence" value="ECO:0007669"/>
    <property type="project" value="UniProtKB-UniRule"/>
</dbReference>
<dbReference type="Proteomes" id="UP000196258">
    <property type="component" value="Unassembled WGS sequence"/>
</dbReference>
<dbReference type="PANTHER" id="PTHR43585">
    <property type="entry name" value="FUMIPYRROLE BIOSYNTHESIS PROTEIN C"/>
    <property type="match status" value="1"/>
</dbReference>
<proteinExistence type="predicted"/>
<dbReference type="SUPFAM" id="SSF56059">
    <property type="entry name" value="Glutathione synthetase ATP-binding domain-like"/>
    <property type="match status" value="1"/>
</dbReference>
<reference evidence="7" key="4">
    <citation type="submission" date="2021-09" db="EMBL/GenBank/DDBJ databases">
        <authorList>
            <person name="Gilroy R."/>
        </authorList>
    </citation>
    <scope>NUCLEOTIDE SEQUENCE</scope>
    <source>
        <strain evidence="7">CHK193-16274</strain>
    </source>
</reference>
<evidence type="ECO:0000256" key="1">
    <source>
        <dbReference type="ARBA" id="ARBA00022598"/>
    </source>
</evidence>
<evidence type="ECO:0000256" key="2">
    <source>
        <dbReference type="ARBA" id="ARBA00022741"/>
    </source>
</evidence>
<dbReference type="Gene3D" id="3.30.1490.20">
    <property type="entry name" value="ATP-grasp fold, A domain"/>
    <property type="match status" value="1"/>
</dbReference>
<dbReference type="GO" id="GO:0046872">
    <property type="term" value="F:metal ion binding"/>
    <property type="evidence" value="ECO:0007669"/>
    <property type="project" value="InterPro"/>
</dbReference>
<reference evidence="8" key="2">
    <citation type="journal article" date="2018" name="BMC Genomics">
        <title>Whole genome sequencing and function prediction of 133 gut anaerobes isolated from chicken caecum in pure cultures.</title>
        <authorList>
            <person name="Medvecky M."/>
            <person name="Cejkova D."/>
            <person name="Polansky O."/>
            <person name="Karasova D."/>
            <person name="Kubasova T."/>
            <person name="Cizek A."/>
            <person name="Rychlik I."/>
        </authorList>
    </citation>
    <scope>NUCLEOTIDE SEQUENCE</scope>
    <source>
        <strain evidence="8">An149</strain>
    </source>
</reference>
<comment type="caution">
    <text evidence="8">The sequence shown here is derived from an EMBL/GenBank/DDBJ whole genome shotgun (WGS) entry which is preliminary data.</text>
</comment>
<keyword evidence="1" id="KW-0436">Ligase</keyword>
<dbReference type="Gene3D" id="3.30.470.20">
    <property type="entry name" value="ATP-grasp fold, B domain"/>
    <property type="match status" value="1"/>
</dbReference>
<dbReference type="GO" id="GO:0006164">
    <property type="term" value="P:purine nucleotide biosynthetic process"/>
    <property type="evidence" value="ECO:0007669"/>
    <property type="project" value="UniProtKB-KW"/>
</dbReference>
<keyword evidence="2 5" id="KW-0547">Nucleotide-binding</keyword>
<dbReference type="PANTHER" id="PTHR43585:SF2">
    <property type="entry name" value="ATP-GRASP ENZYME FSQD"/>
    <property type="match status" value="1"/>
</dbReference>
<dbReference type="Pfam" id="PF02222">
    <property type="entry name" value="ATP-grasp"/>
    <property type="match status" value="1"/>
</dbReference>
<protein>
    <submittedName>
        <fullName evidence="7">ATP-grasp domain-containing protein</fullName>
    </submittedName>
    <submittedName>
        <fullName evidence="8">Carbamoylphosphate synthase large subunit</fullName>
    </submittedName>
</protein>
<dbReference type="InterPro" id="IPR013815">
    <property type="entry name" value="ATP_grasp_subdomain_1"/>
</dbReference>
<dbReference type="GO" id="GO:0016874">
    <property type="term" value="F:ligase activity"/>
    <property type="evidence" value="ECO:0007669"/>
    <property type="project" value="UniProtKB-KW"/>
</dbReference>
<evidence type="ECO:0000259" key="6">
    <source>
        <dbReference type="PROSITE" id="PS50975"/>
    </source>
</evidence>
<dbReference type="EMBL" id="DYWV01000026">
    <property type="protein sequence ID" value="HJF39425.1"/>
    <property type="molecule type" value="Genomic_DNA"/>
</dbReference>
<dbReference type="Proteomes" id="UP000749320">
    <property type="component" value="Unassembled WGS sequence"/>
</dbReference>
<dbReference type="InterPro" id="IPR003135">
    <property type="entry name" value="ATP-grasp_carboxylate-amine"/>
</dbReference>
<dbReference type="InterPro" id="IPR052032">
    <property type="entry name" value="ATP-dep_AA_Ligase"/>
</dbReference>
<evidence type="ECO:0000256" key="5">
    <source>
        <dbReference type="PROSITE-ProRule" id="PRU00409"/>
    </source>
</evidence>
<dbReference type="PROSITE" id="PS50975">
    <property type="entry name" value="ATP_GRASP"/>
    <property type="match status" value="1"/>
</dbReference>
<organism evidence="8 9">
    <name type="scientific">Thomasclavelia spiroformis</name>
    <dbReference type="NCBI Taxonomy" id="29348"/>
    <lineage>
        <taxon>Bacteria</taxon>
        <taxon>Bacillati</taxon>
        <taxon>Bacillota</taxon>
        <taxon>Erysipelotrichia</taxon>
        <taxon>Erysipelotrichales</taxon>
        <taxon>Coprobacillaceae</taxon>
        <taxon>Thomasclavelia</taxon>
    </lineage>
</organism>
<dbReference type="AlphaFoldDB" id="A0A1Y4QL20"/>
<gene>
    <name evidence="8" type="ORF">B5E91_04135</name>
    <name evidence="7" type="ORF">K8V91_00745</name>
</gene>
<sequence>MNVVFISPHFPLYFHNFCSRLKQRNVNVLGIIDTDYQNISQETKNSLTDCYCVNSLDNYDEVYRAVAYFISKYGRIDFIESQNEYWLETEAKLRDDFNILHGTRFNDLSWMKYKSKMKQVFLKAGVNVARYCLVNSFEEVMAFIENVGYPVVVKPDNGVGASSTYKLNNYQDLEYFFATKDDKVYIMEEFVKGHVETYDGICDSNKNVLIANSSIMLNSIMDNVNEHCDTAFKNRYVVNSDIEEIGKRVVQAFDTRSRFFHFEFFRLDEDQEGLGKRGDVIGLEVNMRAPGAYMPDMINFSYDSDVYTLWADMIIHDKCFMNLNQKYLVAYIGRRNDFGYMYSDEQLRDWYKNEIVLDVDVPESLSAAMGDHVFMVRNSDPKRLDYLVDEFLKRADGSNWK</sequence>
<accession>A0A1Y4QL20</accession>
<reference evidence="7" key="3">
    <citation type="journal article" date="2021" name="PeerJ">
        <title>Extensive microbial diversity within the chicken gut microbiome revealed by metagenomics and culture.</title>
        <authorList>
            <person name="Gilroy R."/>
            <person name="Ravi A."/>
            <person name="Getino M."/>
            <person name="Pursley I."/>
            <person name="Horton D.L."/>
            <person name="Alikhan N.F."/>
            <person name="Baker D."/>
            <person name="Gharbi K."/>
            <person name="Hall N."/>
            <person name="Watson M."/>
            <person name="Adriaenssens E.M."/>
            <person name="Foster-Nyarko E."/>
            <person name="Jarju S."/>
            <person name="Secka A."/>
            <person name="Antonio M."/>
            <person name="Oren A."/>
            <person name="Chaudhuri R.R."/>
            <person name="La Ragione R."/>
            <person name="Hildebrand F."/>
            <person name="Pallen M.J."/>
        </authorList>
    </citation>
    <scope>NUCLEOTIDE SEQUENCE</scope>
    <source>
        <strain evidence="7">CHK193-16274</strain>
    </source>
</reference>
<evidence type="ECO:0000313" key="8">
    <source>
        <dbReference type="EMBL" id="OUQ06006.1"/>
    </source>
</evidence>
<keyword evidence="4 5" id="KW-0067">ATP-binding</keyword>